<reference evidence="3 4" key="2">
    <citation type="submission" date="2017-10" db="EMBL/GenBank/DDBJ databases">
        <title>Genome analyses suggest a sexual origin of heterokaryosis in a supposedly ancient asexual fungus.</title>
        <authorList>
            <person name="Corradi N."/>
            <person name="Sedzielewska K."/>
            <person name="Noel J."/>
            <person name="Charron P."/>
            <person name="Farinelli L."/>
            <person name="Marton T."/>
            <person name="Kruger M."/>
            <person name="Pelin A."/>
            <person name="Brachmann A."/>
            <person name="Corradi N."/>
        </authorList>
    </citation>
    <scope>NUCLEOTIDE SEQUENCE [LARGE SCALE GENOMIC DNA]</scope>
    <source>
        <strain evidence="3 4">A1</strain>
    </source>
</reference>
<dbReference type="NCBIfam" id="TIGR00621">
    <property type="entry name" value="ssb"/>
    <property type="match status" value="1"/>
</dbReference>
<feature type="non-terminal residue" evidence="3">
    <location>
        <position position="88"/>
    </location>
</feature>
<dbReference type="Proteomes" id="UP000232688">
    <property type="component" value="Unassembled WGS sequence"/>
</dbReference>
<gene>
    <name evidence="3" type="ORF">RhiirA1_485943</name>
</gene>
<dbReference type="SUPFAM" id="SSF50249">
    <property type="entry name" value="Nucleic acid-binding proteins"/>
    <property type="match status" value="1"/>
</dbReference>
<reference evidence="3 4" key="1">
    <citation type="submission" date="2017-10" db="EMBL/GenBank/DDBJ databases">
        <title>Extensive intraspecific genome diversity in a model arbuscular mycorrhizal fungus.</title>
        <authorList>
            <person name="Chen E.C.H."/>
            <person name="Morin E."/>
            <person name="Baudet D."/>
            <person name="Noel J."/>
            <person name="Ndikumana S."/>
            <person name="Charron P."/>
            <person name="St-Onge C."/>
            <person name="Giorgi J."/>
            <person name="Grigoriev I.V."/>
            <person name="Roux C."/>
            <person name="Martin F.M."/>
            <person name="Corradi N."/>
        </authorList>
    </citation>
    <scope>NUCLEOTIDE SEQUENCE [LARGE SCALE GENOMIC DNA]</scope>
    <source>
        <strain evidence="3 4">A1</strain>
    </source>
</reference>
<dbReference type="InterPro" id="IPR012340">
    <property type="entry name" value="NA-bd_OB-fold"/>
</dbReference>
<organism evidence="3 4">
    <name type="scientific">Rhizophagus irregularis</name>
    <dbReference type="NCBI Taxonomy" id="588596"/>
    <lineage>
        <taxon>Eukaryota</taxon>
        <taxon>Fungi</taxon>
        <taxon>Fungi incertae sedis</taxon>
        <taxon>Mucoromycota</taxon>
        <taxon>Glomeromycotina</taxon>
        <taxon>Glomeromycetes</taxon>
        <taxon>Glomerales</taxon>
        <taxon>Glomeraceae</taxon>
        <taxon>Rhizophagus</taxon>
    </lineage>
</organism>
<dbReference type="VEuPathDB" id="FungiDB:RhiirA1_485943"/>
<comment type="caution">
    <text evidence="3">The sequence shown here is derived from an EMBL/GenBank/DDBJ whole genome shotgun (WGS) entry which is preliminary data.</text>
</comment>
<dbReference type="InterPro" id="IPR011344">
    <property type="entry name" value="ssDNA-bd"/>
</dbReference>
<dbReference type="Gene3D" id="2.40.50.140">
    <property type="entry name" value="Nucleic acid-binding proteins"/>
    <property type="match status" value="1"/>
</dbReference>
<dbReference type="PANTHER" id="PTHR10302">
    <property type="entry name" value="SINGLE-STRANDED DNA-BINDING PROTEIN"/>
    <property type="match status" value="1"/>
</dbReference>
<dbReference type="GO" id="GO:0003697">
    <property type="term" value="F:single-stranded DNA binding"/>
    <property type="evidence" value="ECO:0007669"/>
    <property type="project" value="InterPro"/>
</dbReference>
<evidence type="ECO:0000256" key="2">
    <source>
        <dbReference type="PROSITE-ProRule" id="PRU00252"/>
    </source>
</evidence>
<dbReference type="GO" id="GO:0006260">
    <property type="term" value="P:DNA replication"/>
    <property type="evidence" value="ECO:0007669"/>
    <property type="project" value="InterPro"/>
</dbReference>
<dbReference type="PIRSF" id="PIRSF002070">
    <property type="entry name" value="SSB"/>
    <property type="match status" value="1"/>
</dbReference>
<keyword evidence="1 2" id="KW-0238">DNA-binding</keyword>
<name>A0A2N0QHP6_9GLOM</name>
<sequence>MNQVGLVGRITKDPLLKKLSEGRTHVSFTLAINRNFRNSEGTIEADFVLCSAWGKLAERVAEYCGKGSLVGINGRLQTRSYTNKENIK</sequence>
<evidence type="ECO:0000313" key="4">
    <source>
        <dbReference type="Proteomes" id="UP000232688"/>
    </source>
</evidence>
<dbReference type="EMBL" id="LLXH01009612">
    <property type="protein sequence ID" value="PKC50573.1"/>
    <property type="molecule type" value="Genomic_DNA"/>
</dbReference>
<evidence type="ECO:0000256" key="1">
    <source>
        <dbReference type="ARBA" id="ARBA00023125"/>
    </source>
</evidence>
<accession>A0A2N0QHP6</accession>
<dbReference type="Pfam" id="PF00436">
    <property type="entry name" value="SSB"/>
    <property type="match status" value="1"/>
</dbReference>
<dbReference type="PANTHER" id="PTHR10302:SF27">
    <property type="entry name" value="SINGLE-STRANDED DNA-BINDING PROTEIN"/>
    <property type="match status" value="1"/>
</dbReference>
<dbReference type="AlphaFoldDB" id="A0A2N0QHP6"/>
<dbReference type="CDD" id="cd04496">
    <property type="entry name" value="SSB_OBF"/>
    <property type="match status" value="1"/>
</dbReference>
<dbReference type="PROSITE" id="PS50935">
    <property type="entry name" value="SSB"/>
    <property type="match status" value="1"/>
</dbReference>
<dbReference type="InterPro" id="IPR000424">
    <property type="entry name" value="Primosome_PriB/ssb"/>
</dbReference>
<proteinExistence type="predicted"/>
<dbReference type="GO" id="GO:0009295">
    <property type="term" value="C:nucleoid"/>
    <property type="evidence" value="ECO:0007669"/>
    <property type="project" value="TreeGrafter"/>
</dbReference>
<protein>
    <submittedName>
        <fullName evidence="3">Nucleic acid-binding protein</fullName>
    </submittedName>
</protein>
<evidence type="ECO:0000313" key="3">
    <source>
        <dbReference type="EMBL" id="PKC50573.1"/>
    </source>
</evidence>